<dbReference type="SMART" id="SM00790">
    <property type="entry name" value="AFOR_N"/>
    <property type="match status" value="1"/>
</dbReference>
<proteinExistence type="inferred from homology"/>
<dbReference type="EMBL" id="AP012029">
    <property type="protein sequence ID" value="BAJ63512.1"/>
    <property type="molecule type" value="Genomic_DNA"/>
</dbReference>
<organism evidence="8 9">
    <name type="scientific">Anaerolinea thermophila (strain DSM 14523 / JCM 11388 / NBRC 100420 / UNI-1)</name>
    <dbReference type="NCBI Taxonomy" id="926569"/>
    <lineage>
        <taxon>Bacteria</taxon>
        <taxon>Bacillati</taxon>
        <taxon>Chloroflexota</taxon>
        <taxon>Anaerolineae</taxon>
        <taxon>Anaerolineales</taxon>
        <taxon>Anaerolineaceae</taxon>
        <taxon>Anaerolinea</taxon>
    </lineage>
</organism>
<keyword evidence="4" id="KW-0479">Metal-binding</keyword>
<dbReference type="Pfam" id="PF01314">
    <property type="entry name" value="AFOR_C"/>
    <property type="match status" value="1"/>
</dbReference>
<dbReference type="InterPro" id="IPR001203">
    <property type="entry name" value="OxRdtase_Ald_Fedxn_C"/>
</dbReference>
<dbReference type="HOGENOM" id="CLU_440510_0_0_0"/>
<dbReference type="GO" id="GO:0016625">
    <property type="term" value="F:oxidoreductase activity, acting on the aldehyde or oxo group of donors, iron-sulfur protein as acceptor"/>
    <property type="evidence" value="ECO:0007669"/>
    <property type="project" value="InterPro"/>
</dbReference>
<evidence type="ECO:0000256" key="4">
    <source>
        <dbReference type="ARBA" id="ARBA00022723"/>
    </source>
</evidence>
<evidence type="ECO:0000256" key="1">
    <source>
        <dbReference type="ARBA" id="ARBA00001966"/>
    </source>
</evidence>
<dbReference type="Gene3D" id="1.10.569.10">
    <property type="entry name" value="Aldehyde Ferredoxin Oxidoreductase Protein, subunit A, domain 2"/>
    <property type="match status" value="1"/>
</dbReference>
<dbReference type="STRING" id="926569.ANT_14840"/>
<dbReference type="InterPro" id="IPR051919">
    <property type="entry name" value="W-dependent_AOR"/>
</dbReference>
<sequence>MTYPLMLRELVIHLDTGEYEINRIEDPRIIGPVDYGWSKYHSHLHMTGQRDPALFTFGGGPLAGSRIPGTRRLVFCSYSPLWDGFYISSMGGAAYILHRVGVDFVCLKGEAKQDSVLILNHKDGQVTARLESINPDVLWNGYVNPQGEWLTGFYALQQAVFDRYKDEYEGDWVRVFAVGPGARYTNQGIIGSNPVRRGILTPIEDWAGRGGLGSRLLQCHRIAACIFGGDWVDPDLQDSKEIDAYFMTYYQQSMIKTDLGATEKYRYVPDFQTGGTFGVNMLTVEEKLLSFNYRSIYQAPEERLKQHKEFILNHYLKQFNEEIIQPKQFDHCGEPCSVVCKKYTGKYKKDYEPYQALGPLCGVFDQRAAEELNHFVDSLGLDAIQIGSTVSWIMECVAEGLIRPEDFNLPSASELSFHFANDPIKFQIVEDSLKNARYAREIINMLMDKDKGKVFQSGIRAAAYALDERYGYTQPGKRTIDRAVFTSHGRLGCMTINQYWVPGMLSPMPMMGKYFVYYGVEYLSPRELGRKCVHRMVYEFFSENSGVCRFHRKWVEAIVDEIITAHYDLGIDYTKHQFNLCKDIHDHESPSVVFWESERNIDLIWKFLEDWKLRGLNDASLEDWLNRFQQDKYRAARQFWDEIREGIEEAFEAGADSIPEIAPPYKAAKLDIMEQKN</sequence>
<dbReference type="Gene3D" id="3.60.9.10">
    <property type="entry name" value="Aldehyde ferredoxin oxidoreductase, N-terminal domain"/>
    <property type="match status" value="1"/>
</dbReference>
<comment type="cofactor">
    <cofactor evidence="1">
        <name>[4Fe-4S] cluster</name>
        <dbReference type="ChEBI" id="CHEBI:49883"/>
    </cofactor>
</comment>
<keyword evidence="9" id="KW-1185">Reference proteome</keyword>
<dbReference type="InParanoid" id="E8N4Z8"/>
<dbReference type="RefSeq" id="WP_013559894.1">
    <property type="nucleotide sequence ID" value="NC_014960.1"/>
</dbReference>
<keyword evidence="3" id="KW-0004">4Fe-4S</keyword>
<evidence type="ECO:0000256" key="3">
    <source>
        <dbReference type="ARBA" id="ARBA00022485"/>
    </source>
</evidence>
<evidence type="ECO:0000313" key="8">
    <source>
        <dbReference type="EMBL" id="BAJ63512.1"/>
    </source>
</evidence>
<dbReference type="OrthoDB" id="9761837at2"/>
<gene>
    <name evidence="8" type="ordered locus">ANT_14840</name>
</gene>
<dbReference type="Pfam" id="PF02730">
    <property type="entry name" value="AFOR_N"/>
    <property type="match status" value="1"/>
</dbReference>
<dbReference type="InterPro" id="IPR036021">
    <property type="entry name" value="Tungsten_al_ferr_oxy-like_C"/>
</dbReference>
<evidence type="ECO:0000256" key="5">
    <source>
        <dbReference type="ARBA" id="ARBA00023004"/>
    </source>
</evidence>
<evidence type="ECO:0000259" key="7">
    <source>
        <dbReference type="SMART" id="SM00790"/>
    </source>
</evidence>
<dbReference type="eggNOG" id="COG2414">
    <property type="taxonomic scope" value="Bacteria"/>
</dbReference>
<comment type="similarity">
    <text evidence="2">Belongs to the AOR/FOR family.</text>
</comment>
<dbReference type="InterPro" id="IPR036503">
    <property type="entry name" value="Ald_Fedxn_OxRdtase_N_sf"/>
</dbReference>
<evidence type="ECO:0000256" key="6">
    <source>
        <dbReference type="ARBA" id="ARBA00023014"/>
    </source>
</evidence>
<dbReference type="Proteomes" id="UP000008922">
    <property type="component" value="Chromosome"/>
</dbReference>
<feature type="domain" description="Aldehyde ferredoxin oxidoreductase N-terminal" evidence="7">
    <location>
        <begin position="7"/>
        <end position="231"/>
    </location>
</feature>
<evidence type="ECO:0000256" key="2">
    <source>
        <dbReference type="ARBA" id="ARBA00011032"/>
    </source>
</evidence>
<dbReference type="InterPro" id="IPR013984">
    <property type="entry name" value="Ald_Fedxn_OxRdtase_dom2"/>
</dbReference>
<keyword evidence="6" id="KW-0411">Iron-sulfur</keyword>
<evidence type="ECO:0000313" key="9">
    <source>
        <dbReference type="Proteomes" id="UP000008922"/>
    </source>
</evidence>
<name>E8N4Z8_ANATU</name>
<dbReference type="GO" id="GO:0046872">
    <property type="term" value="F:metal ion binding"/>
    <property type="evidence" value="ECO:0007669"/>
    <property type="project" value="UniProtKB-KW"/>
</dbReference>
<reference evidence="8 9" key="1">
    <citation type="submission" date="2010-12" db="EMBL/GenBank/DDBJ databases">
        <title>Whole genome sequence of Anaerolinea thermophila UNI-1.</title>
        <authorList>
            <person name="Narita-Yamada S."/>
            <person name="Kishi E."/>
            <person name="Watanabe Y."/>
            <person name="Takasaki K."/>
            <person name="Ankai A."/>
            <person name="Oguchi A."/>
            <person name="Fukui S."/>
            <person name="Takahashi M."/>
            <person name="Yashiro I."/>
            <person name="Hosoyama A."/>
            <person name="Sekiguchi Y."/>
            <person name="Hanada S."/>
            <person name="Fujita N."/>
        </authorList>
    </citation>
    <scope>NUCLEOTIDE SEQUENCE [LARGE SCALE GENOMIC DNA]</scope>
    <source>
        <strain evidence="9">DSM 14523 / JCM 11388 / NBRC 100420 / UNI-1</strain>
    </source>
</reference>
<dbReference type="AlphaFoldDB" id="E8N4Z8"/>
<dbReference type="PANTHER" id="PTHR30038">
    <property type="entry name" value="ALDEHYDE FERREDOXIN OXIDOREDUCTASE"/>
    <property type="match status" value="1"/>
</dbReference>
<keyword evidence="5" id="KW-0408">Iron</keyword>
<dbReference type="SUPFAM" id="SSF48310">
    <property type="entry name" value="Aldehyde ferredoxin oxidoreductase, C-terminal domains"/>
    <property type="match status" value="1"/>
</dbReference>
<dbReference type="PANTHER" id="PTHR30038:SF7">
    <property type="entry name" value="TUNGSTEN-CONTAINING GLYCERALDEHYDE-3-PHOSPHATE:FERREDOXIN OXIDOREDUCTASE"/>
    <property type="match status" value="1"/>
</dbReference>
<protein>
    <submittedName>
        <fullName evidence="8">Glyceraldehyde-3-phosphate: ferredoxin oxidoreductase</fullName>
    </submittedName>
</protein>
<dbReference type="KEGG" id="atm:ANT_14840"/>
<dbReference type="GO" id="GO:0009055">
    <property type="term" value="F:electron transfer activity"/>
    <property type="evidence" value="ECO:0007669"/>
    <property type="project" value="InterPro"/>
</dbReference>
<dbReference type="GO" id="GO:0051539">
    <property type="term" value="F:4 iron, 4 sulfur cluster binding"/>
    <property type="evidence" value="ECO:0007669"/>
    <property type="project" value="UniProtKB-KW"/>
</dbReference>
<dbReference type="InterPro" id="IPR013983">
    <property type="entry name" value="Ald_Fedxn_OxRdtase_N"/>
</dbReference>
<accession>E8N4Z8</accession>
<dbReference type="SUPFAM" id="SSF56228">
    <property type="entry name" value="Aldehyde ferredoxin oxidoreductase, N-terminal domain"/>
    <property type="match status" value="1"/>
</dbReference>